<feature type="region of interest" description="Disordered" evidence="1">
    <location>
        <begin position="30"/>
        <end position="56"/>
    </location>
</feature>
<organism evidence="2 3">
    <name type="scientific">Salix viminalis</name>
    <name type="common">Common osier</name>
    <name type="synonym">Basket willow</name>
    <dbReference type="NCBI Taxonomy" id="40686"/>
    <lineage>
        <taxon>Eukaryota</taxon>
        <taxon>Viridiplantae</taxon>
        <taxon>Streptophyta</taxon>
        <taxon>Embryophyta</taxon>
        <taxon>Tracheophyta</taxon>
        <taxon>Spermatophyta</taxon>
        <taxon>Magnoliopsida</taxon>
        <taxon>eudicotyledons</taxon>
        <taxon>Gunneridae</taxon>
        <taxon>Pentapetalae</taxon>
        <taxon>rosids</taxon>
        <taxon>fabids</taxon>
        <taxon>Malpighiales</taxon>
        <taxon>Salicaceae</taxon>
        <taxon>Saliceae</taxon>
        <taxon>Salix</taxon>
    </lineage>
</organism>
<evidence type="ECO:0000256" key="1">
    <source>
        <dbReference type="SAM" id="MobiDB-lite"/>
    </source>
</evidence>
<feature type="compositionally biased region" description="Basic residues" evidence="1">
    <location>
        <begin position="35"/>
        <end position="45"/>
    </location>
</feature>
<reference evidence="2" key="2">
    <citation type="journal article" date="2023" name="Int. J. Mol. Sci.">
        <title>De Novo Assembly and Annotation of 11 Diverse Shrub Willow (Salix) Genomes Reveals Novel Gene Organization in Sex-Linked Regions.</title>
        <authorList>
            <person name="Hyden B."/>
            <person name="Feng K."/>
            <person name="Yates T.B."/>
            <person name="Jawdy S."/>
            <person name="Cereghino C."/>
            <person name="Smart L.B."/>
            <person name="Muchero W."/>
        </authorList>
    </citation>
    <scope>NUCLEOTIDE SEQUENCE [LARGE SCALE GENOMIC DNA]</scope>
    <source>
        <tissue evidence="2">Shoot tip</tissue>
    </source>
</reference>
<proteinExistence type="predicted"/>
<protein>
    <submittedName>
        <fullName evidence="2">Uncharacterized protein</fullName>
    </submittedName>
</protein>
<accession>A0A9Q0T1J8</accession>
<sequence>MGLRCRGGRWKERDDEVMWATVVGWGGNDAGGWRWGKKGRQRGKGSHGEGWRGGAGVAGRSYRGKAATGWSGGAGKEVGCGYGRWRGKREWRGGCSSKRVVADAAPNGEKK</sequence>
<evidence type="ECO:0000313" key="3">
    <source>
        <dbReference type="Proteomes" id="UP001151529"/>
    </source>
</evidence>
<evidence type="ECO:0000313" key="2">
    <source>
        <dbReference type="EMBL" id="KAJ6697055.1"/>
    </source>
</evidence>
<comment type="caution">
    <text evidence="2">The sequence shown here is derived from an EMBL/GenBank/DDBJ whole genome shotgun (WGS) entry which is preliminary data.</text>
</comment>
<dbReference type="Proteomes" id="UP001151529">
    <property type="component" value="Chromosome 19"/>
</dbReference>
<dbReference type="AlphaFoldDB" id="A0A9Q0T1J8"/>
<gene>
    <name evidence="2" type="ORF">OIU85_003420</name>
</gene>
<name>A0A9Q0T1J8_SALVM</name>
<dbReference type="EMBL" id="JAPFFL010000010">
    <property type="protein sequence ID" value="KAJ6697055.1"/>
    <property type="molecule type" value="Genomic_DNA"/>
</dbReference>
<keyword evidence="3" id="KW-1185">Reference proteome</keyword>
<reference evidence="2" key="1">
    <citation type="submission" date="2022-11" db="EMBL/GenBank/DDBJ databases">
        <authorList>
            <person name="Hyden B.L."/>
            <person name="Feng K."/>
            <person name="Yates T."/>
            <person name="Jawdy S."/>
            <person name="Smart L.B."/>
            <person name="Muchero W."/>
        </authorList>
    </citation>
    <scope>NUCLEOTIDE SEQUENCE</scope>
    <source>
        <tissue evidence="2">Shoot tip</tissue>
    </source>
</reference>